<gene>
    <name evidence="2" type="ORF">DMC14_001900</name>
</gene>
<reference evidence="2" key="1">
    <citation type="submission" date="2019-03" db="EMBL/GenBank/DDBJ databases">
        <title>Draft Sequence and Annotation of the Mycoplasma phocicerebrale Strain 1049T Genome.</title>
        <authorList>
            <person name="Frasca S.Jr."/>
            <person name="Kutish G.F."/>
            <person name="Castellanos Gell J."/>
            <person name="Michaels D.L."/>
            <person name="Brown D.R."/>
        </authorList>
    </citation>
    <scope>NUCLEOTIDE SEQUENCE</scope>
    <source>
        <strain evidence="2">1049</strain>
    </source>
</reference>
<keyword evidence="1" id="KW-1133">Transmembrane helix</keyword>
<dbReference type="EMBL" id="CP033058">
    <property type="protein sequence ID" value="AZZ65536.1"/>
    <property type="molecule type" value="Genomic_DNA"/>
</dbReference>
<accession>A0A3T0TUA1</accession>
<proteinExistence type="predicted"/>
<keyword evidence="1" id="KW-0812">Transmembrane</keyword>
<dbReference type="RefSeq" id="WP_116171634.1">
    <property type="nucleotide sequence ID" value="NZ_CP033058.2"/>
</dbReference>
<sequence length="175" mass="20389">MNENTKIIDNKELNKNLILYFDEEAIRIKKKIKFITIFQILLGTLIFLLNLAIVGLAIYALVLGQIKLAESKGNINLYNAFKSSITTSIIVAFFTLLLFMFVVAQSIYKILSKTYTYKRIYKSLEYIKNLYIYDKNFTERDYEENLKQIIKIIDISASEKLKKAFLKTLQGENND</sequence>
<dbReference type="KEGG" id="mphc:DMC14_001900"/>
<dbReference type="AlphaFoldDB" id="A0A3T0TUA1"/>
<name>A0A3T0TUA1_9BACT</name>
<keyword evidence="3" id="KW-1185">Reference proteome</keyword>
<evidence type="ECO:0000313" key="2">
    <source>
        <dbReference type="EMBL" id="AZZ65536.1"/>
    </source>
</evidence>
<organism evidence="2 3">
    <name type="scientific">Metamycoplasma phocicerebrale</name>
    <dbReference type="NCBI Taxonomy" id="142649"/>
    <lineage>
        <taxon>Bacteria</taxon>
        <taxon>Bacillati</taxon>
        <taxon>Mycoplasmatota</taxon>
        <taxon>Mycoplasmoidales</taxon>
        <taxon>Metamycoplasmataceae</taxon>
        <taxon>Metamycoplasma</taxon>
    </lineage>
</organism>
<dbReference type="OrthoDB" id="9853953at2"/>
<feature type="transmembrane region" description="Helical" evidence="1">
    <location>
        <begin position="83"/>
        <end position="104"/>
    </location>
</feature>
<evidence type="ECO:0000256" key="1">
    <source>
        <dbReference type="SAM" id="Phobius"/>
    </source>
</evidence>
<protein>
    <submittedName>
        <fullName evidence="2">Uncharacterized protein</fullName>
    </submittedName>
</protein>
<feature type="transmembrane region" description="Helical" evidence="1">
    <location>
        <begin position="37"/>
        <end position="63"/>
    </location>
</feature>
<dbReference type="Proteomes" id="UP000256585">
    <property type="component" value="Chromosome"/>
</dbReference>
<keyword evidence="1" id="KW-0472">Membrane</keyword>
<evidence type="ECO:0000313" key="3">
    <source>
        <dbReference type="Proteomes" id="UP000256585"/>
    </source>
</evidence>